<keyword evidence="2" id="KW-1185">Reference proteome</keyword>
<gene>
    <name evidence="1" type="ORF">SAMN04490187_3170</name>
</gene>
<dbReference type="Proteomes" id="UP000198542">
    <property type="component" value="Unassembled WGS sequence"/>
</dbReference>
<dbReference type="EMBL" id="FNTC01000002">
    <property type="protein sequence ID" value="SEC10135.1"/>
    <property type="molecule type" value="Genomic_DNA"/>
</dbReference>
<proteinExistence type="predicted"/>
<protein>
    <submittedName>
        <fullName evidence="1">Uncharacterized protein</fullName>
    </submittedName>
</protein>
<accession>A0A1H4PRW9</accession>
<name>A0A1H4PRW9_PSEJE</name>
<evidence type="ECO:0000313" key="2">
    <source>
        <dbReference type="Proteomes" id="UP000198542"/>
    </source>
</evidence>
<organism evidence="1 2">
    <name type="scientific">Pseudomonas jessenii</name>
    <dbReference type="NCBI Taxonomy" id="77298"/>
    <lineage>
        <taxon>Bacteria</taxon>
        <taxon>Pseudomonadati</taxon>
        <taxon>Pseudomonadota</taxon>
        <taxon>Gammaproteobacteria</taxon>
        <taxon>Pseudomonadales</taxon>
        <taxon>Pseudomonadaceae</taxon>
        <taxon>Pseudomonas</taxon>
    </lineage>
</organism>
<evidence type="ECO:0000313" key="1">
    <source>
        <dbReference type="EMBL" id="SEC10135.1"/>
    </source>
</evidence>
<sequence length="43" mass="4627">MNFLCSEDASAEGGLLRHFFEIAASGRQAGLLSLNHTEASFDI</sequence>
<dbReference type="AlphaFoldDB" id="A0A1H4PRW9"/>
<reference evidence="2" key="1">
    <citation type="submission" date="2016-10" db="EMBL/GenBank/DDBJ databases">
        <authorList>
            <person name="Varghese N."/>
            <person name="Submissions S."/>
        </authorList>
    </citation>
    <scope>NUCLEOTIDE SEQUENCE [LARGE SCALE GENOMIC DNA]</scope>
    <source>
        <strain evidence="2">BS3660</strain>
    </source>
</reference>